<evidence type="ECO:0000313" key="3">
    <source>
        <dbReference type="EMBL" id="AFL85126.1"/>
    </source>
</evidence>
<evidence type="ECO:0000259" key="2">
    <source>
        <dbReference type="SMART" id="SM00899"/>
    </source>
</evidence>
<dbReference type="SMART" id="SM00899">
    <property type="entry name" value="FeoA"/>
    <property type="match status" value="1"/>
</dbReference>
<organism evidence="3 4">
    <name type="scientific">Belliella baltica (strain DSM 15883 / CIP 108006 / LMG 21964 / BA134)</name>
    <dbReference type="NCBI Taxonomy" id="866536"/>
    <lineage>
        <taxon>Bacteria</taxon>
        <taxon>Pseudomonadati</taxon>
        <taxon>Bacteroidota</taxon>
        <taxon>Cytophagia</taxon>
        <taxon>Cytophagales</taxon>
        <taxon>Cyclobacteriaceae</taxon>
        <taxon>Belliella</taxon>
    </lineage>
</organism>
<dbReference type="InterPro" id="IPR038157">
    <property type="entry name" value="FeoA_core_dom"/>
</dbReference>
<keyword evidence="4" id="KW-1185">Reference proteome</keyword>
<dbReference type="Gene3D" id="2.30.30.90">
    <property type="match status" value="1"/>
</dbReference>
<evidence type="ECO:0000313" key="4">
    <source>
        <dbReference type="Proteomes" id="UP000006050"/>
    </source>
</evidence>
<dbReference type="SUPFAM" id="SSF50037">
    <property type="entry name" value="C-terminal domain of transcriptional repressors"/>
    <property type="match status" value="1"/>
</dbReference>
<name>I3Z7A8_BELBD</name>
<dbReference type="InterPro" id="IPR007167">
    <property type="entry name" value="Fe-transptr_FeoA-like"/>
</dbReference>
<dbReference type="AlphaFoldDB" id="I3Z7A8"/>
<dbReference type="KEGG" id="bbd:Belba_2576"/>
<dbReference type="eggNOG" id="COG1918">
    <property type="taxonomic scope" value="Bacteria"/>
</dbReference>
<protein>
    <submittedName>
        <fullName evidence="3">Fe2+ transport system protein A</fullName>
    </submittedName>
</protein>
<reference evidence="4" key="1">
    <citation type="submission" date="2012-06" db="EMBL/GenBank/DDBJ databases">
        <title>The complete genome of Belliella baltica DSM 15883.</title>
        <authorList>
            <person name="Lucas S."/>
            <person name="Copeland A."/>
            <person name="Lapidus A."/>
            <person name="Goodwin L."/>
            <person name="Pitluck S."/>
            <person name="Peters L."/>
            <person name="Mikhailova N."/>
            <person name="Davenport K."/>
            <person name="Kyrpides N."/>
            <person name="Mavromatis K."/>
            <person name="Pagani I."/>
            <person name="Ivanova N."/>
            <person name="Ovchinnikova G."/>
            <person name="Zeytun A."/>
            <person name="Detter J.C."/>
            <person name="Han C."/>
            <person name="Land M."/>
            <person name="Hauser L."/>
            <person name="Markowitz V."/>
            <person name="Cheng J.-F."/>
            <person name="Hugenholtz P."/>
            <person name="Woyke T."/>
            <person name="Wu D."/>
            <person name="Tindall B."/>
            <person name="Pomrenke H."/>
            <person name="Brambilla E."/>
            <person name="Klenk H.-P."/>
            <person name="Eisen J.A."/>
        </authorList>
    </citation>
    <scope>NUCLEOTIDE SEQUENCE [LARGE SCALE GENOMIC DNA]</scope>
    <source>
        <strain evidence="4">DSM 15883 / CIP 108006 / LMG 21964 / BA134</strain>
    </source>
</reference>
<dbReference type="InterPro" id="IPR008988">
    <property type="entry name" value="Transcriptional_repressor_C"/>
</dbReference>
<dbReference type="Proteomes" id="UP000006050">
    <property type="component" value="Chromosome"/>
</dbReference>
<proteinExistence type="predicted"/>
<dbReference type="Pfam" id="PF04023">
    <property type="entry name" value="FeoA"/>
    <property type="match status" value="1"/>
</dbReference>
<dbReference type="EMBL" id="CP003281">
    <property type="protein sequence ID" value="AFL85126.1"/>
    <property type="molecule type" value="Genomic_DNA"/>
</dbReference>
<evidence type="ECO:0000256" key="1">
    <source>
        <dbReference type="ARBA" id="ARBA00023004"/>
    </source>
</evidence>
<dbReference type="HOGENOM" id="CLU_2680260_0_0_10"/>
<dbReference type="RefSeq" id="WP_014773080.1">
    <property type="nucleotide sequence ID" value="NC_018010.1"/>
</dbReference>
<dbReference type="OrthoDB" id="9811076at2"/>
<keyword evidence="1" id="KW-0408">Iron</keyword>
<gene>
    <name evidence="3" type="ordered locus">Belba_2576</name>
</gene>
<sequence>MNASEISPNNTYLIKEIMTSDIDVNLLEIGVMEGKIIRLAGKTLFAGTYAFEVGENIICMRPSEAKLIMVIPQN</sequence>
<accession>I3Z7A8</accession>
<feature type="domain" description="Ferrous iron transporter FeoA-like" evidence="2">
    <location>
        <begin position="1"/>
        <end position="72"/>
    </location>
</feature>
<dbReference type="GO" id="GO:0046914">
    <property type="term" value="F:transition metal ion binding"/>
    <property type="evidence" value="ECO:0007669"/>
    <property type="project" value="InterPro"/>
</dbReference>